<evidence type="ECO:0000256" key="4">
    <source>
        <dbReference type="PROSITE-ProRule" id="PRU00284"/>
    </source>
</evidence>
<dbReference type="Gene3D" id="1.10.287.950">
    <property type="entry name" value="Methyl-accepting chemotaxis protein"/>
    <property type="match status" value="1"/>
</dbReference>
<protein>
    <submittedName>
        <fullName evidence="8">Chemotaxis protein</fullName>
    </submittedName>
</protein>
<keyword evidence="2 4" id="KW-0807">Transducer</keyword>
<dbReference type="Pfam" id="PF08447">
    <property type="entry name" value="PAS_3"/>
    <property type="match status" value="1"/>
</dbReference>
<dbReference type="Proteomes" id="UP000037530">
    <property type="component" value="Unassembled WGS sequence"/>
</dbReference>
<feature type="domain" description="PAS" evidence="6">
    <location>
        <begin position="140"/>
        <end position="187"/>
    </location>
</feature>
<dbReference type="PRINTS" id="PR00260">
    <property type="entry name" value="CHEMTRNSDUCR"/>
</dbReference>
<sequence length="434" mass="48418">MFGFTRTPLRKNSELGSELNSAANFRESLKNTVPYIEFTPSGDILYANEQFLSVTGYSLDEVLGKHHSFLCFPEDVQTPEYRQLWQDLSNGKPQNGRFIRKNKQDTAIWLAATYFPVLNGEGQVEYVAKVAANVTDEQRERERNQALLDALDKSLAVIDFEPDGTIITANKNFQQCMGYQVSEIAGKHHRMFCPAEFYQENPDFWSDLSSGAIKRGLFQRLDSHGRRLWLEATYNPIYDHQDQVVRIIKLASDITERVDKAMKVNEAATTSFEIAQQTVNSAEQGKQHVSDLLTNSQSINLSVEEMNRLVTELNKQSKSVEDIISTISAIAEQTNLLALNAAIEAARAGEQGRGFAVVADEVRNLAARTSQSTSEITGVITENTKITQNLSGQIQTVIEKTTLGESHTVKTSGIIDEIIEDAKRVSSTVENLSI</sequence>
<evidence type="ECO:0000256" key="3">
    <source>
        <dbReference type="ARBA" id="ARBA00029447"/>
    </source>
</evidence>
<dbReference type="InterPro" id="IPR035965">
    <property type="entry name" value="PAS-like_dom_sf"/>
</dbReference>
<dbReference type="SMART" id="SM00091">
    <property type="entry name" value="PAS"/>
    <property type="match status" value="2"/>
</dbReference>
<dbReference type="SUPFAM" id="SSF58104">
    <property type="entry name" value="Methyl-accepting chemotaxis protein (MCP) signaling domain"/>
    <property type="match status" value="1"/>
</dbReference>
<dbReference type="InterPro" id="IPR000014">
    <property type="entry name" value="PAS"/>
</dbReference>
<dbReference type="InterPro" id="IPR001610">
    <property type="entry name" value="PAC"/>
</dbReference>
<dbReference type="GO" id="GO:0006935">
    <property type="term" value="P:chemotaxis"/>
    <property type="evidence" value="ECO:0007669"/>
    <property type="project" value="InterPro"/>
</dbReference>
<dbReference type="PANTHER" id="PTHR32089:SF112">
    <property type="entry name" value="LYSOZYME-LIKE PROTEIN-RELATED"/>
    <property type="match status" value="1"/>
</dbReference>
<accession>A0A0M0I131</accession>
<dbReference type="Gene3D" id="3.30.450.20">
    <property type="entry name" value="PAS domain"/>
    <property type="match status" value="2"/>
</dbReference>
<reference evidence="9" key="1">
    <citation type="submission" date="2015-08" db="EMBL/GenBank/DDBJ databases">
        <title>Vibrio galatheae sp. nov., a novel member of the Vibrionaceae family isolated from the Solomon Islands.</title>
        <authorList>
            <person name="Giubergia S."/>
            <person name="Machado H."/>
            <person name="Mateiu R.V."/>
            <person name="Gram L."/>
        </authorList>
    </citation>
    <scope>NUCLEOTIDE SEQUENCE [LARGE SCALE GENOMIC DNA]</scope>
    <source>
        <strain evidence="9">DSM 19134</strain>
    </source>
</reference>
<dbReference type="STRING" id="171383.AKJ31_08895"/>
<evidence type="ECO:0000313" key="9">
    <source>
        <dbReference type="Proteomes" id="UP000037530"/>
    </source>
</evidence>
<dbReference type="InterPro" id="IPR004089">
    <property type="entry name" value="MCPsignal_dom"/>
</dbReference>
<dbReference type="SMART" id="SM00086">
    <property type="entry name" value="PAC"/>
    <property type="match status" value="2"/>
</dbReference>
<comment type="caution">
    <text evidence="8">The sequence shown here is derived from an EMBL/GenBank/DDBJ whole genome shotgun (WGS) entry which is preliminary data.</text>
</comment>
<dbReference type="Pfam" id="PF00015">
    <property type="entry name" value="MCPsignal"/>
    <property type="match status" value="1"/>
</dbReference>
<dbReference type="PROSITE" id="PS50112">
    <property type="entry name" value="PAS"/>
    <property type="match status" value="2"/>
</dbReference>
<feature type="domain" description="Methyl-accepting transducer" evidence="5">
    <location>
        <begin position="241"/>
        <end position="434"/>
    </location>
</feature>
<dbReference type="InterPro" id="IPR013655">
    <property type="entry name" value="PAS_fold_3"/>
</dbReference>
<feature type="domain" description="PAC" evidence="7">
    <location>
        <begin position="92"/>
        <end position="146"/>
    </location>
</feature>
<dbReference type="SMART" id="SM00283">
    <property type="entry name" value="MA"/>
    <property type="match status" value="1"/>
</dbReference>
<dbReference type="SUPFAM" id="SSF55785">
    <property type="entry name" value="PYP-like sensor domain (PAS domain)"/>
    <property type="match status" value="2"/>
</dbReference>
<dbReference type="PROSITE" id="PS50113">
    <property type="entry name" value="PAC"/>
    <property type="match status" value="2"/>
</dbReference>
<dbReference type="CDD" id="cd00130">
    <property type="entry name" value="PAS"/>
    <property type="match status" value="2"/>
</dbReference>
<evidence type="ECO:0000256" key="2">
    <source>
        <dbReference type="ARBA" id="ARBA00023224"/>
    </source>
</evidence>
<feature type="domain" description="PAS" evidence="6">
    <location>
        <begin position="21"/>
        <end position="91"/>
    </location>
</feature>
<dbReference type="OrthoDB" id="9765776at2"/>
<dbReference type="PATRIC" id="fig|171383.3.peg.1828"/>
<gene>
    <name evidence="8" type="ORF">AKJ31_08895</name>
</gene>
<keyword evidence="9" id="KW-1185">Reference proteome</keyword>
<dbReference type="Pfam" id="PF08448">
    <property type="entry name" value="PAS_4"/>
    <property type="match status" value="1"/>
</dbReference>
<dbReference type="RefSeq" id="WP_053408750.1">
    <property type="nucleotide sequence ID" value="NZ_DAIPHI010000065.1"/>
</dbReference>
<dbReference type="GO" id="GO:0007165">
    <property type="term" value="P:signal transduction"/>
    <property type="evidence" value="ECO:0007669"/>
    <property type="project" value="UniProtKB-KW"/>
</dbReference>
<dbReference type="InterPro" id="IPR013656">
    <property type="entry name" value="PAS_4"/>
</dbReference>
<proteinExistence type="inferred from homology"/>
<dbReference type="GO" id="GO:0016020">
    <property type="term" value="C:membrane"/>
    <property type="evidence" value="ECO:0007669"/>
    <property type="project" value="UniProtKB-SubCell"/>
</dbReference>
<evidence type="ECO:0000259" key="5">
    <source>
        <dbReference type="PROSITE" id="PS50111"/>
    </source>
</evidence>
<comment type="subcellular location">
    <subcellularLocation>
        <location evidence="1">Membrane</location>
    </subcellularLocation>
</comment>
<evidence type="ECO:0000259" key="6">
    <source>
        <dbReference type="PROSITE" id="PS50112"/>
    </source>
</evidence>
<dbReference type="InterPro" id="IPR004090">
    <property type="entry name" value="Chemotax_Me-accpt_rcpt"/>
</dbReference>
<comment type="similarity">
    <text evidence="3">Belongs to the methyl-accepting chemotaxis (MCP) protein family.</text>
</comment>
<dbReference type="AlphaFoldDB" id="A0A0M0I131"/>
<evidence type="ECO:0000313" key="8">
    <source>
        <dbReference type="EMBL" id="KOO08016.1"/>
    </source>
</evidence>
<dbReference type="NCBIfam" id="TIGR00229">
    <property type="entry name" value="sensory_box"/>
    <property type="match status" value="2"/>
</dbReference>
<dbReference type="PROSITE" id="PS50111">
    <property type="entry name" value="CHEMOTAXIS_TRANSDUC_2"/>
    <property type="match status" value="1"/>
</dbReference>
<feature type="domain" description="PAC" evidence="7">
    <location>
        <begin position="214"/>
        <end position="266"/>
    </location>
</feature>
<dbReference type="EMBL" id="LHPI01000006">
    <property type="protein sequence ID" value="KOO08016.1"/>
    <property type="molecule type" value="Genomic_DNA"/>
</dbReference>
<dbReference type="PANTHER" id="PTHR32089">
    <property type="entry name" value="METHYL-ACCEPTING CHEMOTAXIS PROTEIN MCPB"/>
    <property type="match status" value="1"/>
</dbReference>
<name>A0A0M0I131_9VIBR</name>
<dbReference type="InterPro" id="IPR000700">
    <property type="entry name" value="PAS-assoc_C"/>
</dbReference>
<evidence type="ECO:0000256" key="1">
    <source>
        <dbReference type="ARBA" id="ARBA00004370"/>
    </source>
</evidence>
<evidence type="ECO:0000259" key="7">
    <source>
        <dbReference type="PROSITE" id="PS50113"/>
    </source>
</evidence>
<organism evidence="8 9">
    <name type="scientific">Vibrio hepatarius</name>
    <dbReference type="NCBI Taxonomy" id="171383"/>
    <lineage>
        <taxon>Bacteria</taxon>
        <taxon>Pseudomonadati</taxon>
        <taxon>Pseudomonadota</taxon>
        <taxon>Gammaproteobacteria</taxon>
        <taxon>Vibrionales</taxon>
        <taxon>Vibrionaceae</taxon>
        <taxon>Vibrio</taxon>
        <taxon>Vibrio oreintalis group</taxon>
    </lineage>
</organism>
<dbReference type="GO" id="GO:0004888">
    <property type="term" value="F:transmembrane signaling receptor activity"/>
    <property type="evidence" value="ECO:0007669"/>
    <property type="project" value="InterPro"/>
</dbReference>